<feature type="transmembrane region" description="Helical" evidence="6">
    <location>
        <begin position="361"/>
        <end position="380"/>
    </location>
</feature>
<keyword evidence="4 6" id="KW-1133">Transmembrane helix</keyword>
<comment type="caution">
    <text evidence="7">The sequence shown here is derived from an EMBL/GenBank/DDBJ whole genome shotgun (WGS) entry which is preliminary data.</text>
</comment>
<evidence type="ECO:0000256" key="6">
    <source>
        <dbReference type="SAM" id="Phobius"/>
    </source>
</evidence>
<protein>
    <submittedName>
        <fullName evidence="7">Polysaccharide biosynthesis protein</fullName>
    </submittedName>
</protein>
<dbReference type="GO" id="GO:0005886">
    <property type="term" value="C:plasma membrane"/>
    <property type="evidence" value="ECO:0007669"/>
    <property type="project" value="UniProtKB-SubCell"/>
</dbReference>
<evidence type="ECO:0000256" key="5">
    <source>
        <dbReference type="ARBA" id="ARBA00023136"/>
    </source>
</evidence>
<feature type="transmembrane region" description="Helical" evidence="6">
    <location>
        <begin position="9"/>
        <end position="27"/>
    </location>
</feature>
<dbReference type="AlphaFoldDB" id="A0A158CPJ1"/>
<keyword evidence="3 6" id="KW-0812">Transmembrane</keyword>
<evidence type="ECO:0000256" key="1">
    <source>
        <dbReference type="ARBA" id="ARBA00004651"/>
    </source>
</evidence>
<dbReference type="Pfam" id="PF01943">
    <property type="entry name" value="Polysacc_synt"/>
    <property type="match status" value="1"/>
</dbReference>
<evidence type="ECO:0000256" key="3">
    <source>
        <dbReference type="ARBA" id="ARBA00022692"/>
    </source>
</evidence>
<proteinExistence type="predicted"/>
<dbReference type="OrthoDB" id="103403at2"/>
<accession>A0A158CPJ1</accession>
<feature type="transmembrane region" description="Helical" evidence="6">
    <location>
        <begin position="290"/>
        <end position="307"/>
    </location>
</feature>
<dbReference type="PANTHER" id="PTHR30250">
    <property type="entry name" value="PST FAMILY PREDICTED COLANIC ACID TRANSPORTER"/>
    <property type="match status" value="1"/>
</dbReference>
<dbReference type="EMBL" id="FCOX02000022">
    <property type="protein sequence ID" value="SAK84294.1"/>
    <property type="molecule type" value="Genomic_DNA"/>
</dbReference>
<keyword evidence="5 6" id="KW-0472">Membrane</keyword>
<evidence type="ECO:0000256" key="4">
    <source>
        <dbReference type="ARBA" id="ARBA00022989"/>
    </source>
</evidence>
<feature type="transmembrane region" description="Helical" evidence="6">
    <location>
        <begin position="386"/>
        <end position="405"/>
    </location>
</feature>
<reference evidence="7" key="1">
    <citation type="submission" date="2016-01" db="EMBL/GenBank/DDBJ databases">
        <authorList>
            <person name="Peeters C."/>
        </authorList>
    </citation>
    <scope>NUCLEOTIDE SEQUENCE</scope>
    <source>
        <strain evidence="7">LMG 29321</strain>
    </source>
</reference>
<organism evidence="7 8">
    <name type="scientific">Caballeronia calidae</name>
    <dbReference type="NCBI Taxonomy" id="1777139"/>
    <lineage>
        <taxon>Bacteria</taxon>
        <taxon>Pseudomonadati</taxon>
        <taxon>Pseudomonadota</taxon>
        <taxon>Betaproteobacteria</taxon>
        <taxon>Burkholderiales</taxon>
        <taxon>Burkholderiaceae</taxon>
        <taxon>Caballeronia</taxon>
    </lineage>
</organism>
<sequence length="421" mass="46044">MASRLRRNIVALAVLQAANMLLPLATFPYLLRVLRPENFGAYVFAQAIVGYLVLLTEYGFNWSSTAQVARAQHDRYAVSRIFWATQGAKALIAVAGFAILLLAAFFVPRLRAMLPVLLATYPLVIGTVLFPQWLFQGLERMTFTTISVLSARLLLLPLTFVLVRSSADTWIASLINSMSMVVAGVVATILIAKNRMVMALMPSRADVIEALREGWHTFISTAAISLYTTTNSVVLGFVSGDVAVGYFGVADKVRNVAQAPLGPLSNAIYPRVTALFSEDSERAFVLVRKMLYLLGSTMLLASVALWAGAEWIVRIAMGPGYEPAVIVLKWMALMPLLICLSNVLGVQVMLPLGMKKKVSEILIVAGLFNLALLIPLASIYGAQGAAMSALATEFLVTTLMALYLIKRRIPAFHTRMRRDEI</sequence>
<dbReference type="PANTHER" id="PTHR30250:SF11">
    <property type="entry name" value="O-ANTIGEN TRANSPORTER-RELATED"/>
    <property type="match status" value="1"/>
</dbReference>
<feature type="transmembrane region" description="Helical" evidence="6">
    <location>
        <begin position="112"/>
        <end position="130"/>
    </location>
</feature>
<dbReference type="RefSeq" id="WP_062607616.1">
    <property type="nucleotide sequence ID" value="NZ_FCOX02000022.1"/>
</dbReference>
<gene>
    <name evidence="7" type="ORF">AWB78_04216</name>
</gene>
<evidence type="ECO:0000313" key="7">
    <source>
        <dbReference type="EMBL" id="SAK84294.1"/>
    </source>
</evidence>
<evidence type="ECO:0000256" key="2">
    <source>
        <dbReference type="ARBA" id="ARBA00022475"/>
    </source>
</evidence>
<feature type="transmembrane region" description="Helical" evidence="6">
    <location>
        <begin position="39"/>
        <end position="60"/>
    </location>
</feature>
<dbReference type="Proteomes" id="UP000071859">
    <property type="component" value="Unassembled WGS sequence"/>
</dbReference>
<keyword evidence="2" id="KW-1003">Cell membrane</keyword>
<feature type="transmembrane region" description="Helical" evidence="6">
    <location>
        <begin position="169"/>
        <end position="192"/>
    </location>
</feature>
<keyword evidence="8" id="KW-1185">Reference proteome</keyword>
<dbReference type="InterPro" id="IPR002797">
    <property type="entry name" value="Polysacc_synth"/>
</dbReference>
<dbReference type="CDD" id="cd13128">
    <property type="entry name" value="MATE_Wzx_like"/>
    <property type="match status" value="1"/>
</dbReference>
<feature type="transmembrane region" description="Helical" evidence="6">
    <location>
        <begin position="81"/>
        <end position="106"/>
    </location>
</feature>
<feature type="transmembrane region" description="Helical" evidence="6">
    <location>
        <begin position="142"/>
        <end position="163"/>
    </location>
</feature>
<name>A0A158CPJ1_9BURK</name>
<dbReference type="InterPro" id="IPR050833">
    <property type="entry name" value="Poly_Biosynth_Transport"/>
</dbReference>
<evidence type="ECO:0000313" key="8">
    <source>
        <dbReference type="Proteomes" id="UP000071859"/>
    </source>
</evidence>
<feature type="transmembrane region" description="Helical" evidence="6">
    <location>
        <begin position="327"/>
        <end position="349"/>
    </location>
</feature>
<comment type="subcellular location">
    <subcellularLocation>
        <location evidence="1">Cell membrane</location>
        <topology evidence="1">Multi-pass membrane protein</topology>
    </subcellularLocation>
</comment>